<dbReference type="EMBL" id="BAABHV010000021">
    <property type="protein sequence ID" value="GAA5059170.1"/>
    <property type="molecule type" value="Genomic_DNA"/>
</dbReference>
<organism evidence="3 4">
    <name type="scientific">Erythrobacter westpacificensis</name>
    <dbReference type="NCBI Taxonomy" id="1055231"/>
    <lineage>
        <taxon>Bacteria</taxon>
        <taxon>Pseudomonadati</taxon>
        <taxon>Pseudomonadota</taxon>
        <taxon>Alphaproteobacteria</taxon>
        <taxon>Sphingomonadales</taxon>
        <taxon>Erythrobacteraceae</taxon>
        <taxon>Erythrobacter/Porphyrobacter group</taxon>
        <taxon>Erythrobacter</taxon>
    </lineage>
</organism>
<name>A0ABP9KLM0_9SPHN</name>
<comment type="similarity">
    <text evidence="1">Belongs to the CapA family.</text>
</comment>
<dbReference type="PANTHER" id="PTHR33393:SF11">
    <property type="entry name" value="POLYGLUTAMINE SYNTHESIS ACCESSORY PROTEIN RV0574C-RELATED"/>
    <property type="match status" value="1"/>
</dbReference>
<dbReference type="Proteomes" id="UP001500518">
    <property type="component" value="Unassembled WGS sequence"/>
</dbReference>
<dbReference type="CDD" id="cd07381">
    <property type="entry name" value="MPP_CapA"/>
    <property type="match status" value="1"/>
</dbReference>
<evidence type="ECO:0000259" key="2">
    <source>
        <dbReference type="SMART" id="SM00854"/>
    </source>
</evidence>
<dbReference type="Pfam" id="PF09587">
    <property type="entry name" value="PGA_cap"/>
    <property type="match status" value="1"/>
</dbReference>
<dbReference type="InterPro" id="IPR019079">
    <property type="entry name" value="Capsule_synth_CapA"/>
</dbReference>
<feature type="domain" description="Capsule synthesis protein CapA" evidence="2">
    <location>
        <begin position="115"/>
        <end position="368"/>
    </location>
</feature>
<dbReference type="SUPFAM" id="SSF56300">
    <property type="entry name" value="Metallo-dependent phosphatases"/>
    <property type="match status" value="1"/>
</dbReference>
<dbReference type="InterPro" id="IPR052169">
    <property type="entry name" value="CW_Biosynth-Accessory"/>
</dbReference>
<sequence length="639" mass="69204">MAVAATLLATACAHSVTDTGSADGMAVTGQIDTSFDGIDLTGITASINRQPTLVDDEGRYRTELEPHAYYEVRIEGQSIHTAIQTFGIAEIYDAQCKCLRIPSIEVVARKDGRTELFFAGDAMAGRRYIEPIWGEKALVDPSDALTDIKALLEPMRPYIESADLASVNLEIVLSSRDFGNSPPKSVVFFAPPELAQALKDAGFDHVSLGNNHSYDYLEDGLITTIEAVEAAGLAWSGAGLDEEQALRASRLKAGKQNFCLLGYVGWKGRVEPNQIAEPGKGGAAYGSDANIKASVSREAGTGCEVIAQYHGSREYSEGPTEESERRMKLAVDSGATLIASHHPHVPHGLEIYNGALIAYSTGNFLFDQYFLETHGSFALRAWLEDGVVIRAEMIPIRVLDYRPVPAVGSMRENVLNRIARLSRELGTRISRNGGHGVINLRHASGSAPTPLPKTCDDTRDLLRSGDFENAVFGDAIDRSLKVVGGEFDHVFSGVGGNFLDLTAHEANGTISLTTSTFLRVLPSNQFSVVGRIRADTDIRVTALSQSRPLGMARFEALEKAPFTIHGNENIQGDGHWQDFAFHFTLAQDKNGTRPFRPKLAFSSMNGDDASPTSLQIDDLQILAVNLPSCLTQERHGPVS</sequence>
<evidence type="ECO:0000313" key="3">
    <source>
        <dbReference type="EMBL" id="GAA5059170.1"/>
    </source>
</evidence>
<dbReference type="InterPro" id="IPR029052">
    <property type="entry name" value="Metallo-depent_PP-like"/>
</dbReference>
<reference evidence="4" key="1">
    <citation type="journal article" date="2019" name="Int. J. Syst. Evol. Microbiol.">
        <title>The Global Catalogue of Microorganisms (GCM) 10K type strain sequencing project: providing services to taxonomists for standard genome sequencing and annotation.</title>
        <authorList>
            <consortium name="The Broad Institute Genomics Platform"/>
            <consortium name="The Broad Institute Genome Sequencing Center for Infectious Disease"/>
            <person name="Wu L."/>
            <person name="Ma J."/>
        </authorList>
    </citation>
    <scope>NUCLEOTIDE SEQUENCE [LARGE SCALE GENOMIC DNA]</scope>
    <source>
        <strain evidence="4">JCM 18014</strain>
    </source>
</reference>
<dbReference type="PANTHER" id="PTHR33393">
    <property type="entry name" value="POLYGLUTAMINE SYNTHESIS ACCESSORY PROTEIN RV0574C-RELATED"/>
    <property type="match status" value="1"/>
</dbReference>
<keyword evidence="4" id="KW-1185">Reference proteome</keyword>
<protein>
    <recommendedName>
        <fullName evidence="2">Capsule synthesis protein CapA domain-containing protein</fullName>
    </recommendedName>
</protein>
<comment type="caution">
    <text evidence="3">The sequence shown here is derived from an EMBL/GenBank/DDBJ whole genome shotgun (WGS) entry which is preliminary data.</text>
</comment>
<gene>
    <name evidence="3" type="ORF">GCM10023208_26200</name>
</gene>
<accession>A0ABP9KLM0</accession>
<dbReference type="SMART" id="SM00854">
    <property type="entry name" value="PGA_cap"/>
    <property type="match status" value="1"/>
</dbReference>
<evidence type="ECO:0000313" key="4">
    <source>
        <dbReference type="Proteomes" id="UP001500518"/>
    </source>
</evidence>
<proteinExistence type="inferred from homology"/>
<dbReference type="Gene3D" id="3.60.21.10">
    <property type="match status" value="1"/>
</dbReference>
<evidence type="ECO:0000256" key="1">
    <source>
        <dbReference type="ARBA" id="ARBA00005662"/>
    </source>
</evidence>